<accession>A0A1H3H2T5</accession>
<dbReference type="EMBL" id="FNPR01000001">
    <property type="protein sequence ID" value="SDY09650.1"/>
    <property type="molecule type" value="Genomic_DNA"/>
</dbReference>
<dbReference type="RefSeq" id="WP_089887070.1">
    <property type="nucleotide sequence ID" value="NZ_CALJFH010000024.1"/>
</dbReference>
<gene>
    <name evidence="2" type="ORF">SAMN05444486_101172</name>
</gene>
<dbReference type="OrthoDB" id="9816009at2"/>
<feature type="chain" id="PRO_5011564198" description="SH3 domain-containing protein" evidence="1">
    <location>
        <begin position="21"/>
        <end position="105"/>
    </location>
</feature>
<dbReference type="Proteomes" id="UP000199026">
    <property type="component" value="Unassembled WGS sequence"/>
</dbReference>
<feature type="signal peptide" evidence="1">
    <location>
        <begin position="1"/>
        <end position="20"/>
    </location>
</feature>
<proteinExistence type="predicted"/>
<protein>
    <recommendedName>
        <fullName evidence="4">SH3 domain-containing protein</fullName>
    </recommendedName>
</protein>
<evidence type="ECO:0000313" key="3">
    <source>
        <dbReference type="Proteomes" id="UP000199026"/>
    </source>
</evidence>
<reference evidence="2 3" key="1">
    <citation type="submission" date="2016-10" db="EMBL/GenBank/DDBJ databases">
        <authorList>
            <person name="de Groot N.N."/>
        </authorList>
    </citation>
    <scope>NUCLEOTIDE SEQUENCE [LARGE SCALE GENOMIC DNA]</scope>
    <source>
        <strain evidence="2 3">DSM 24677</strain>
    </source>
</reference>
<keyword evidence="3" id="KW-1185">Reference proteome</keyword>
<name>A0A1H3H2T5_9RHOB</name>
<keyword evidence="1" id="KW-0732">Signal</keyword>
<dbReference type="Gene3D" id="2.30.30.40">
    <property type="entry name" value="SH3 Domains"/>
    <property type="match status" value="1"/>
</dbReference>
<dbReference type="GeneID" id="78122981"/>
<evidence type="ECO:0008006" key="4">
    <source>
        <dbReference type="Google" id="ProtNLM"/>
    </source>
</evidence>
<dbReference type="AlphaFoldDB" id="A0A1H3H2T5"/>
<sequence>MRKFMIALLGASVLAGAAEAYDGEQFVVCKLNPLGDNFLALRSCGSTSCDVIRKLGPDTFVITMEPYATNGWREVIVQQSSQDWSYAGVKGWVYGKYICHVDLSE</sequence>
<evidence type="ECO:0000256" key="1">
    <source>
        <dbReference type="SAM" id="SignalP"/>
    </source>
</evidence>
<dbReference type="STRING" id="576131.SAMN05444486_101172"/>
<evidence type="ECO:0000313" key="2">
    <source>
        <dbReference type="EMBL" id="SDY09650.1"/>
    </source>
</evidence>
<organism evidence="2 3">
    <name type="scientific">Lentibacter algarum</name>
    <dbReference type="NCBI Taxonomy" id="576131"/>
    <lineage>
        <taxon>Bacteria</taxon>
        <taxon>Pseudomonadati</taxon>
        <taxon>Pseudomonadota</taxon>
        <taxon>Alphaproteobacteria</taxon>
        <taxon>Rhodobacterales</taxon>
        <taxon>Roseobacteraceae</taxon>
        <taxon>Lentibacter</taxon>
    </lineage>
</organism>